<dbReference type="AlphaFoldDB" id="A0A0A9B968"/>
<organism evidence="1">
    <name type="scientific">Arundo donax</name>
    <name type="common">Giant reed</name>
    <name type="synonym">Donax arundinaceus</name>
    <dbReference type="NCBI Taxonomy" id="35708"/>
    <lineage>
        <taxon>Eukaryota</taxon>
        <taxon>Viridiplantae</taxon>
        <taxon>Streptophyta</taxon>
        <taxon>Embryophyta</taxon>
        <taxon>Tracheophyta</taxon>
        <taxon>Spermatophyta</taxon>
        <taxon>Magnoliopsida</taxon>
        <taxon>Liliopsida</taxon>
        <taxon>Poales</taxon>
        <taxon>Poaceae</taxon>
        <taxon>PACMAD clade</taxon>
        <taxon>Arundinoideae</taxon>
        <taxon>Arundineae</taxon>
        <taxon>Arundo</taxon>
    </lineage>
</organism>
<name>A0A0A9B968_ARUDO</name>
<protein>
    <submittedName>
        <fullName evidence="1">Uncharacterized protein</fullName>
    </submittedName>
</protein>
<accession>A0A0A9B968</accession>
<evidence type="ECO:0000313" key="1">
    <source>
        <dbReference type="EMBL" id="JAD58693.1"/>
    </source>
</evidence>
<dbReference type="EMBL" id="GBRH01239202">
    <property type="protein sequence ID" value="JAD58693.1"/>
    <property type="molecule type" value="Transcribed_RNA"/>
</dbReference>
<proteinExistence type="predicted"/>
<reference evidence="1" key="1">
    <citation type="submission" date="2014-09" db="EMBL/GenBank/DDBJ databases">
        <authorList>
            <person name="Magalhaes I.L.F."/>
            <person name="Oliveira U."/>
            <person name="Santos F.R."/>
            <person name="Vidigal T.H.D.A."/>
            <person name="Brescovit A.D."/>
            <person name="Santos A.J."/>
        </authorList>
    </citation>
    <scope>NUCLEOTIDE SEQUENCE</scope>
    <source>
        <tissue evidence="1">Shoot tissue taken approximately 20 cm above the soil surface</tissue>
    </source>
</reference>
<sequence>MCKHKFDCLSVLNYNHNTRRHSLHKKSPGEIKITQM</sequence>
<reference evidence="1" key="2">
    <citation type="journal article" date="2015" name="Data Brief">
        <title>Shoot transcriptome of the giant reed, Arundo donax.</title>
        <authorList>
            <person name="Barrero R.A."/>
            <person name="Guerrero F.D."/>
            <person name="Moolhuijzen P."/>
            <person name="Goolsby J.A."/>
            <person name="Tidwell J."/>
            <person name="Bellgard S.E."/>
            <person name="Bellgard M.I."/>
        </authorList>
    </citation>
    <scope>NUCLEOTIDE SEQUENCE</scope>
    <source>
        <tissue evidence="1">Shoot tissue taken approximately 20 cm above the soil surface</tissue>
    </source>
</reference>